<dbReference type="AlphaFoldDB" id="A0A0C3NLD6"/>
<dbReference type="STRING" id="745531.A0A0C3NLD6"/>
<dbReference type="Proteomes" id="UP000053257">
    <property type="component" value="Unassembled WGS sequence"/>
</dbReference>
<feature type="domain" description="WW" evidence="2">
    <location>
        <begin position="103"/>
        <end position="138"/>
    </location>
</feature>
<accession>A0A0C3NLD6</accession>
<protein>
    <recommendedName>
        <fullName evidence="2">WW domain-containing protein</fullName>
    </recommendedName>
</protein>
<gene>
    <name evidence="3" type="ORF">PHLGIDRAFT_485080</name>
</gene>
<feature type="compositionally biased region" description="Low complexity" evidence="1">
    <location>
        <begin position="164"/>
        <end position="176"/>
    </location>
</feature>
<dbReference type="InterPro" id="IPR036020">
    <property type="entry name" value="WW_dom_sf"/>
</dbReference>
<feature type="compositionally biased region" description="Pro residues" evidence="1">
    <location>
        <begin position="137"/>
        <end position="159"/>
    </location>
</feature>
<keyword evidence="4" id="KW-1185">Reference proteome</keyword>
<dbReference type="SMART" id="SM00456">
    <property type="entry name" value="WW"/>
    <property type="match status" value="1"/>
</dbReference>
<feature type="compositionally biased region" description="Gly residues" evidence="1">
    <location>
        <begin position="185"/>
        <end position="204"/>
    </location>
</feature>
<sequence>MPLTKNKVVNHGADKWLSEPGHEQMTAQGAVQAQRPFAAQTDAANHDSFPSASVGDIVGRGGRLIYKASLCHPIPLPNLSTTSMSQPPPYGAAGSPRNPDSRPLPPGWIEQYDTNYNTWFYVNTNVSPPQSAWVHPAGPPGSPQPPQSFAPPPGAPPPNNRGWNNSSPYPPSGYNSGPPPNQWGPQGGGYGGGGYGGQQGGYPGGYAQNNQDRGTSRYNGATTLFD</sequence>
<name>A0A0C3NLD6_PHLG1</name>
<dbReference type="InterPro" id="IPR001202">
    <property type="entry name" value="WW_dom"/>
</dbReference>
<feature type="region of interest" description="Disordered" evidence="1">
    <location>
        <begin position="132"/>
        <end position="226"/>
    </location>
</feature>
<feature type="compositionally biased region" description="Polar residues" evidence="1">
    <location>
        <begin position="207"/>
        <end position="226"/>
    </location>
</feature>
<proteinExistence type="predicted"/>
<evidence type="ECO:0000256" key="1">
    <source>
        <dbReference type="SAM" id="MobiDB-lite"/>
    </source>
</evidence>
<dbReference type="OrthoDB" id="2367685at2759"/>
<evidence type="ECO:0000313" key="4">
    <source>
        <dbReference type="Proteomes" id="UP000053257"/>
    </source>
</evidence>
<organism evidence="3 4">
    <name type="scientific">Phlebiopsis gigantea (strain 11061_1 CR5-6)</name>
    <name type="common">White-rot fungus</name>
    <name type="synonym">Peniophora gigantea</name>
    <dbReference type="NCBI Taxonomy" id="745531"/>
    <lineage>
        <taxon>Eukaryota</taxon>
        <taxon>Fungi</taxon>
        <taxon>Dikarya</taxon>
        <taxon>Basidiomycota</taxon>
        <taxon>Agaricomycotina</taxon>
        <taxon>Agaricomycetes</taxon>
        <taxon>Polyporales</taxon>
        <taxon>Phanerochaetaceae</taxon>
        <taxon>Phlebiopsis</taxon>
    </lineage>
</organism>
<evidence type="ECO:0000259" key="2">
    <source>
        <dbReference type="SMART" id="SM00456"/>
    </source>
</evidence>
<reference evidence="3 4" key="1">
    <citation type="journal article" date="2014" name="PLoS Genet.">
        <title>Analysis of the Phlebiopsis gigantea genome, transcriptome and secretome provides insight into its pioneer colonization strategies of wood.</title>
        <authorList>
            <person name="Hori C."/>
            <person name="Ishida T."/>
            <person name="Igarashi K."/>
            <person name="Samejima M."/>
            <person name="Suzuki H."/>
            <person name="Master E."/>
            <person name="Ferreira P."/>
            <person name="Ruiz-Duenas F.J."/>
            <person name="Held B."/>
            <person name="Canessa P."/>
            <person name="Larrondo L.F."/>
            <person name="Schmoll M."/>
            <person name="Druzhinina I.S."/>
            <person name="Kubicek C.P."/>
            <person name="Gaskell J.A."/>
            <person name="Kersten P."/>
            <person name="St John F."/>
            <person name="Glasner J."/>
            <person name="Sabat G."/>
            <person name="Splinter BonDurant S."/>
            <person name="Syed K."/>
            <person name="Yadav J."/>
            <person name="Mgbeahuruike A.C."/>
            <person name="Kovalchuk A."/>
            <person name="Asiegbu F.O."/>
            <person name="Lackner G."/>
            <person name="Hoffmeister D."/>
            <person name="Rencoret J."/>
            <person name="Gutierrez A."/>
            <person name="Sun H."/>
            <person name="Lindquist E."/>
            <person name="Barry K."/>
            <person name="Riley R."/>
            <person name="Grigoriev I.V."/>
            <person name="Henrissat B."/>
            <person name="Kues U."/>
            <person name="Berka R.M."/>
            <person name="Martinez A.T."/>
            <person name="Covert S.F."/>
            <person name="Blanchette R.A."/>
            <person name="Cullen D."/>
        </authorList>
    </citation>
    <scope>NUCLEOTIDE SEQUENCE [LARGE SCALE GENOMIC DNA]</scope>
    <source>
        <strain evidence="3 4">11061_1 CR5-6</strain>
    </source>
</reference>
<feature type="region of interest" description="Disordered" evidence="1">
    <location>
        <begin position="79"/>
        <end position="109"/>
    </location>
</feature>
<evidence type="ECO:0000313" key="3">
    <source>
        <dbReference type="EMBL" id="KIP05819.1"/>
    </source>
</evidence>
<dbReference type="EMBL" id="KN840533">
    <property type="protein sequence ID" value="KIP05819.1"/>
    <property type="molecule type" value="Genomic_DNA"/>
</dbReference>
<dbReference type="SUPFAM" id="SSF51045">
    <property type="entry name" value="WW domain"/>
    <property type="match status" value="1"/>
</dbReference>
<dbReference type="HOGENOM" id="CLU_1225168_0_0_1"/>
<dbReference type="Gene3D" id="2.20.70.10">
    <property type="match status" value="1"/>
</dbReference>